<sequence length="234" mass="24243">MHRSAQSTVRTLALGASCLLIPVALLATSCSSILGEPKDEASKSASSDSPSASPTVKAAKFAELPSACRAVPAAKVKELVAKAKPASGTAVKSPDTSSRGGCVWSGLDGYQFRYLDVTLQRLESDPALGTGEKRAEKAYARTLKTEESTKDVAGLVVNKLAGLGDEAVSVSYTQKKDKETLVHQTVMVRLANVVVMVRYEGSGFAGAKEPKAADIAKGARSATEAALAAVESAE</sequence>
<keyword evidence="1" id="KW-0732">Signal</keyword>
<keyword evidence="3" id="KW-1185">Reference proteome</keyword>
<dbReference type="Proteomes" id="UP001596413">
    <property type="component" value="Unassembled WGS sequence"/>
</dbReference>
<organism evidence="2 3">
    <name type="scientific">Streptomyces polyrhachis</name>
    <dbReference type="NCBI Taxonomy" id="1282885"/>
    <lineage>
        <taxon>Bacteria</taxon>
        <taxon>Bacillati</taxon>
        <taxon>Actinomycetota</taxon>
        <taxon>Actinomycetes</taxon>
        <taxon>Kitasatosporales</taxon>
        <taxon>Streptomycetaceae</taxon>
        <taxon>Streptomyces</taxon>
    </lineage>
</organism>
<evidence type="ECO:0000313" key="3">
    <source>
        <dbReference type="Proteomes" id="UP001596413"/>
    </source>
</evidence>
<gene>
    <name evidence="2" type="ORF">ACFQLX_19590</name>
</gene>
<comment type="caution">
    <text evidence="2">The sequence shown here is derived from an EMBL/GenBank/DDBJ whole genome shotgun (WGS) entry which is preliminary data.</text>
</comment>
<accession>A0ABW2GLF7</accession>
<name>A0ABW2GLF7_9ACTN</name>
<dbReference type="EMBL" id="JBHSZO010000032">
    <property type="protein sequence ID" value="MFC7220350.1"/>
    <property type="molecule type" value="Genomic_DNA"/>
</dbReference>
<protein>
    <submittedName>
        <fullName evidence="2">DUF3558 domain-containing protein</fullName>
    </submittedName>
</protein>
<reference evidence="3" key="1">
    <citation type="journal article" date="2019" name="Int. J. Syst. Evol. Microbiol.">
        <title>The Global Catalogue of Microorganisms (GCM) 10K type strain sequencing project: providing services to taxonomists for standard genome sequencing and annotation.</title>
        <authorList>
            <consortium name="The Broad Institute Genomics Platform"/>
            <consortium name="The Broad Institute Genome Sequencing Center for Infectious Disease"/>
            <person name="Wu L."/>
            <person name="Ma J."/>
        </authorList>
    </citation>
    <scope>NUCLEOTIDE SEQUENCE [LARGE SCALE GENOMIC DNA]</scope>
    <source>
        <strain evidence="3">CGMCC 1.13681</strain>
    </source>
</reference>
<dbReference type="PROSITE" id="PS51257">
    <property type="entry name" value="PROKAR_LIPOPROTEIN"/>
    <property type="match status" value="1"/>
</dbReference>
<proteinExistence type="predicted"/>
<feature type="signal peptide" evidence="1">
    <location>
        <begin position="1"/>
        <end position="27"/>
    </location>
</feature>
<dbReference type="RefSeq" id="WP_386416964.1">
    <property type="nucleotide sequence ID" value="NZ_JBHSZO010000032.1"/>
</dbReference>
<evidence type="ECO:0000256" key="1">
    <source>
        <dbReference type="SAM" id="SignalP"/>
    </source>
</evidence>
<feature type="chain" id="PRO_5046596728" evidence="1">
    <location>
        <begin position="28"/>
        <end position="234"/>
    </location>
</feature>
<evidence type="ECO:0000313" key="2">
    <source>
        <dbReference type="EMBL" id="MFC7220350.1"/>
    </source>
</evidence>